<gene>
    <name evidence="1" type="ORF">EAT49_13685</name>
</gene>
<dbReference type="Pfam" id="PF20135">
    <property type="entry name" value="DUF6525"/>
    <property type="match status" value="1"/>
</dbReference>
<dbReference type="Proteomes" id="UP000268016">
    <property type="component" value="Unassembled WGS sequence"/>
</dbReference>
<dbReference type="InterPro" id="IPR045386">
    <property type="entry name" value="DUF6525"/>
</dbReference>
<evidence type="ECO:0000313" key="1">
    <source>
        <dbReference type="EMBL" id="ROU00371.1"/>
    </source>
</evidence>
<dbReference type="EMBL" id="RDRB01000006">
    <property type="protein sequence ID" value="ROU00371.1"/>
    <property type="molecule type" value="Genomic_DNA"/>
</dbReference>
<sequence>MREFDRLPEPLRAWAREAILPWRPRSVRRAFERALGQTGDPALALAELDRIEARLIARDAPRIWGAGHPFSPGPR</sequence>
<dbReference type="AlphaFoldDB" id="A0A3N2QYT5"/>
<organism evidence="1 2">
    <name type="scientific">Histidinibacterium lentulum</name>
    <dbReference type="NCBI Taxonomy" id="2480588"/>
    <lineage>
        <taxon>Bacteria</taxon>
        <taxon>Pseudomonadati</taxon>
        <taxon>Pseudomonadota</taxon>
        <taxon>Alphaproteobacteria</taxon>
        <taxon>Rhodobacterales</taxon>
        <taxon>Paracoccaceae</taxon>
        <taxon>Histidinibacterium</taxon>
    </lineage>
</organism>
<name>A0A3N2QYT5_9RHOB</name>
<keyword evidence="2" id="KW-1185">Reference proteome</keyword>
<dbReference type="OrthoDB" id="7658988at2"/>
<evidence type="ECO:0000313" key="2">
    <source>
        <dbReference type="Proteomes" id="UP000268016"/>
    </source>
</evidence>
<protein>
    <submittedName>
        <fullName evidence="1">Uncharacterized protein</fullName>
    </submittedName>
</protein>
<comment type="caution">
    <text evidence="1">The sequence shown here is derived from an EMBL/GenBank/DDBJ whole genome shotgun (WGS) entry which is preliminary data.</text>
</comment>
<accession>A0A3N2QYT5</accession>
<proteinExistence type="predicted"/>
<reference evidence="1 2" key="1">
    <citation type="submission" date="2018-10" db="EMBL/GenBank/DDBJ databases">
        <title>Histidinibacterium lentulum gen. nov., sp. nov., a marine bacterium from the culture broth of Picochlorum sp. 122.</title>
        <authorList>
            <person name="Wang G."/>
        </authorList>
    </citation>
    <scope>NUCLEOTIDE SEQUENCE [LARGE SCALE GENOMIC DNA]</scope>
    <source>
        <strain evidence="1 2">B17</strain>
    </source>
</reference>